<dbReference type="AlphaFoldDB" id="A0A1Q9C3A1"/>
<dbReference type="OrthoDB" id="45365at2759"/>
<gene>
    <name evidence="1" type="primary">Klhl12</name>
    <name evidence="1" type="ORF">AK812_SmicGene42543</name>
</gene>
<dbReference type="PANTHER" id="PTHR45632:SF17">
    <property type="entry name" value="KELCH-LIKE PROTEIN 31"/>
    <property type="match status" value="1"/>
</dbReference>
<dbReference type="Proteomes" id="UP000186817">
    <property type="component" value="Unassembled WGS sequence"/>
</dbReference>
<proteinExistence type="predicted"/>
<dbReference type="Pfam" id="PF24681">
    <property type="entry name" value="Kelch_KLHDC2_KLHL20_DRC7"/>
    <property type="match status" value="1"/>
</dbReference>
<dbReference type="SMART" id="SM00612">
    <property type="entry name" value="Kelch"/>
    <property type="match status" value="6"/>
</dbReference>
<evidence type="ECO:0000313" key="2">
    <source>
        <dbReference type="Proteomes" id="UP000186817"/>
    </source>
</evidence>
<evidence type="ECO:0000313" key="1">
    <source>
        <dbReference type="EMBL" id="OLP77396.1"/>
    </source>
</evidence>
<keyword evidence="2" id="KW-1185">Reference proteome</keyword>
<protein>
    <submittedName>
        <fullName evidence="1">Kelch-like protein 12</fullName>
    </submittedName>
</protein>
<organism evidence="1 2">
    <name type="scientific">Symbiodinium microadriaticum</name>
    <name type="common">Dinoflagellate</name>
    <name type="synonym">Zooxanthella microadriatica</name>
    <dbReference type="NCBI Taxonomy" id="2951"/>
    <lineage>
        <taxon>Eukaryota</taxon>
        <taxon>Sar</taxon>
        <taxon>Alveolata</taxon>
        <taxon>Dinophyceae</taxon>
        <taxon>Suessiales</taxon>
        <taxon>Symbiodiniaceae</taxon>
        <taxon>Symbiodinium</taxon>
    </lineage>
</organism>
<dbReference type="SUPFAM" id="SSF117281">
    <property type="entry name" value="Kelch motif"/>
    <property type="match status" value="2"/>
</dbReference>
<dbReference type="PANTHER" id="PTHR45632">
    <property type="entry name" value="LD33804P"/>
    <property type="match status" value="1"/>
</dbReference>
<dbReference type="EMBL" id="LSRX01001775">
    <property type="protein sequence ID" value="OLP77396.1"/>
    <property type="molecule type" value="Genomic_DNA"/>
</dbReference>
<dbReference type="Gene3D" id="2.120.10.80">
    <property type="entry name" value="Kelch-type beta propeller"/>
    <property type="match status" value="2"/>
</dbReference>
<dbReference type="InterPro" id="IPR006652">
    <property type="entry name" value="Kelch_1"/>
</dbReference>
<comment type="caution">
    <text evidence="1">The sequence shown here is derived from an EMBL/GenBank/DDBJ whole genome shotgun (WGS) entry which is preliminary data.</text>
</comment>
<dbReference type="Pfam" id="PF01344">
    <property type="entry name" value="Kelch_1"/>
    <property type="match status" value="2"/>
</dbReference>
<accession>A0A1Q9C3A1</accession>
<reference evidence="1 2" key="1">
    <citation type="submission" date="2016-02" db="EMBL/GenBank/DDBJ databases">
        <title>Genome analysis of coral dinoflagellate symbionts highlights evolutionary adaptations to a symbiotic lifestyle.</title>
        <authorList>
            <person name="Aranda M."/>
            <person name="Li Y."/>
            <person name="Liew Y.J."/>
            <person name="Baumgarten S."/>
            <person name="Simakov O."/>
            <person name="Wilson M."/>
            <person name="Piel J."/>
            <person name="Ashoor H."/>
            <person name="Bougouffa S."/>
            <person name="Bajic V.B."/>
            <person name="Ryu T."/>
            <person name="Ravasi T."/>
            <person name="Bayer T."/>
            <person name="Micklem G."/>
            <person name="Kim H."/>
            <person name="Bhak J."/>
            <person name="Lajeunesse T.C."/>
            <person name="Voolstra C.R."/>
        </authorList>
    </citation>
    <scope>NUCLEOTIDE SEQUENCE [LARGE SCALE GENOMIC DNA]</scope>
    <source>
        <strain evidence="1 2">CCMP2467</strain>
    </source>
</reference>
<sequence length="655" mass="71188">MRHQLDGDDASWPMQTSKVKSNNFLCAPRTSFNYTVEEAAHHAQHANEDALAMKKALAKDHSLTAQEARFFSMLSTPLTFLTSTFAITAAYLEVQNGWMLAQKAKMLKETLRGNHGMSCGRRHFAAALAVCTVTVAANCPATEVSAVVGGLTVHLAVPALLEGDSFQRSCESLRAGFEGFIRVSCFGSQPVPTIRCQAKGCLAGQRAPARIGDSAELLPAAIEKGLAHGKEEFLPCRTLKEGLEGYIHLRCSLGVLSADAASCRSTPRGARTAYRLLNADFLPGAWRVFEAHFYDNADCQGGRWMGELYGSSEEAESGRTVALAFDGNRTSGAAKLSICAMALAKRLISDVLGRGGIASSVLDGEAYLFGGHDGEMPLKVVESFRPSENLEDRGEWKELPPMLARRTYASASELDGKIYVMGGSADGRTLNTFEVFEPKAGQWDQWFTKPPMNIKRTMHAAAVADGRIYVAGGFDGIRDLSAAEIYDPRSNSWSSHIDPMNVPRSYHCMVAVQNCIYAIGGQQRQVKADRPRAHSSVEAFELYCERWLEAPPMSTGRIGAGACLMEDENGNNFIYVTGGSDGDTVLKSGEVFDVKRQTWQELPPMAFPRIAHTSFVLNGQLYVAGGIDGKVPLETFECFDPSTKTWSAPMRLGAL</sequence>
<dbReference type="InterPro" id="IPR015915">
    <property type="entry name" value="Kelch-typ_b-propeller"/>
</dbReference>
<name>A0A1Q9C3A1_SYMMI</name>